<keyword evidence="2" id="KW-1283">Bacterial microcompartment</keyword>
<dbReference type="InterPro" id="IPR036677">
    <property type="entry name" value="EutN_CcmL_sf"/>
</dbReference>
<dbReference type="PANTHER" id="PTHR36539">
    <property type="entry name" value="ETHANOLAMINE UTILIZATION PROTEIN EUTN"/>
    <property type="match status" value="1"/>
</dbReference>
<dbReference type="CDD" id="cd01614">
    <property type="entry name" value="EutN_CcmL"/>
    <property type="match status" value="1"/>
</dbReference>
<dbReference type="PROSITE" id="PS51932">
    <property type="entry name" value="BMV"/>
    <property type="match status" value="1"/>
</dbReference>
<comment type="subcellular location">
    <subcellularLocation>
        <location evidence="1">Bacterial microcompartment</location>
    </subcellularLocation>
</comment>
<dbReference type="GO" id="GO:0031469">
    <property type="term" value="C:bacterial microcompartment"/>
    <property type="evidence" value="ECO:0007669"/>
    <property type="project" value="UniProtKB-SubCell"/>
</dbReference>
<dbReference type="PANTHER" id="PTHR36539:SF1">
    <property type="entry name" value="BACTERIAL MICROCOMPARTMENT SHELL VERTEX PROTEIN EUTN"/>
    <property type="match status" value="1"/>
</dbReference>
<evidence type="ECO:0000256" key="2">
    <source>
        <dbReference type="ARBA" id="ARBA00024446"/>
    </source>
</evidence>
<evidence type="ECO:0000313" key="3">
    <source>
        <dbReference type="EMBL" id="HIW78879.1"/>
    </source>
</evidence>
<dbReference type="InterPro" id="IPR004992">
    <property type="entry name" value="EutN_CcmL"/>
</dbReference>
<dbReference type="Proteomes" id="UP000824264">
    <property type="component" value="Unassembled WGS sequence"/>
</dbReference>
<gene>
    <name evidence="3" type="ORF">H9874_07020</name>
</gene>
<proteinExistence type="predicted"/>
<reference evidence="3" key="1">
    <citation type="journal article" date="2021" name="PeerJ">
        <title>Extensive microbial diversity within the chicken gut microbiome revealed by metagenomics and culture.</title>
        <authorList>
            <person name="Gilroy R."/>
            <person name="Ravi A."/>
            <person name="Getino M."/>
            <person name="Pursley I."/>
            <person name="Horton D.L."/>
            <person name="Alikhan N.F."/>
            <person name="Baker D."/>
            <person name="Gharbi K."/>
            <person name="Hall N."/>
            <person name="Watson M."/>
            <person name="Adriaenssens E.M."/>
            <person name="Foster-Nyarko E."/>
            <person name="Jarju S."/>
            <person name="Secka A."/>
            <person name="Antonio M."/>
            <person name="Oren A."/>
            <person name="Chaudhuri R.R."/>
            <person name="La Ragione R."/>
            <person name="Hildebrand F."/>
            <person name="Pallen M.J."/>
        </authorList>
    </citation>
    <scope>NUCLEOTIDE SEQUENCE</scope>
    <source>
        <strain evidence="3">ChiSxjej5B17-1746</strain>
    </source>
</reference>
<dbReference type="Pfam" id="PF03319">
    <property type="entry name" value="EutN_CcmL"/>
    <property type="match status" value="1"/>
</dbReference>
<dbReference type="AlphaFoldDB" id="A0A9D1R0V1"/>
<dbReference type="Gene3D" id="2.40.50.220">
    <property type="entry name" value="EutN/Ccml"/>
    <property type="match status" value="1"/>
</dbReference>
<organism evidence="3 4">
    <name type="scientific">Candidatus Bilophila faecipullorum</name>
    <dbReference type="NCBI Taxonomy" id="2838482"/>
    <lineage>
        <taxon>Bacteria</taxon>
        <taxon>Pseudomonadati</taxon>
        <taxon>Thermodesulfobacteriota</taxon>
        <taxon>Desulfovibrionia</taxon>
        <taxon>Desulfovibrionales</taxon>
        <taxon>Desulfovibrionaceae</taxon>
        <taxon>Bilophila</taxon>
    </lineage>
</organism>
<protein>
    <submittedName>
        <fullName evidence="3">EutN/CcmL family microcompartment protein</fullName>
    </submittedName>
</protein>
<sequence>MELAKVVGQVVSTVRCPELPYNSLLLVELLNGKGEPAGRCQVAADPIGAGEGEWVIVSRGSSARFAIDKDAPLDLVIVGIVDHVNAGKEALYRKNQG</sequence>
<accession>A0A9D1R0V1</accession>
<dbReference type="SUPFAM" id="SSF159133">
    <property type="entry name" value="EutN/CcmL-like"/>
    <property type="match status" value="1"/>
</dbReference>
<evidence type="ECO:0000256" key="1">
    <source>
        <dbReference type="ARBA" id="ARBA00024322"/>
    </source>
</evidence>
<name>A0A9D1R0V1_9BACT</name>
<reference evidence="3" key="2">
    <citation type="submission" date="2021-04" db="EMBL/GenBank/DDBJ databases">
        <authorList>
            <person name="Gilroy R."/>
        </authorList>
    </citation>
    <scope>NUCLEOTIDE SEQUENCE</scope>
    <source>
        <strain evidence="3">ChiSxjej5B17-1746</strain>
    </source>
</reference>
<comment type="caution">
    <text evidence="3">The sequence shown here is derived from an EMBL/GenBank/DDBJ whole genome shotgun (WGS) entry which is preliminary data.</text>
</comment>
<evidence type="ECO:0000313" key="4">
    <source>
        <dbReference type="Proteomes" id="UP000824264"/>
    </source>
</evidence>
<dbReference type="EMBL" id="DXGI01000265">
    <property type="protein sequence ID" value="HIW78879.1"/>
    <property type="molecule type" value="Genomic_DNA"/>
</dbReference>